<dbReference type="PANTHER" id="PTHR22594:SF34">
    <property type="entry name" value="ASPARAGINE--TRNA LIGASE, MITOCHONDRIAL-RELATED"/>
    <property type="match status" value="1"/>
</dbReference>
<evidence type="ECO:0000256" key="5">
    <source>
        <dbReference type="ARBA" id="ARBA00023146"/>
    </source>
</evidence>
<dbReference type="PRINTS" id="PR01042">
    <property type="entry name" value="TRNASYNTHASP"/>
</dbReference>
<keyword evidence="4" id="KW-0648">Protein biosynthesis</keyword>
<dbReference type="GO" id="GO:0005524">
    <property type="term" value="F:ATP binding"/>
    <property type="evidence" value="ECO:0007669"/>
    <property type="project" value="UniProtKB-KW"/>
</dbReference>
<keyword evidence="5" id="KW-0030">Aminoacyl-tRNA synthetase</keyword>
<name>A0A7R8CRE2_LEPSM</name>
<sequence length="229" mass="26263">MGRSRRHLSEFTMIEAEKAFLSDPKELRELIEGLLKAALMPMLECPDVHNYYKNQESKLKNLEHIEKLLSLKEFPTYTFQEALEICLNHAEKFETKPSASGLSREHELFLCDHVGGFPLFIVDWPSQLSPFYSRSNNSTFDGVDLLFPKVGELVGGSLRENKTDRLVKRMKDLNVPIESLQWYLDLRKYGSAPTGGFGLGFERLVQFVLDVHNIKDTLPFSRTPHSCLL</sequence>
<evidence type="ECO:0000313" key="8">
    <source>
        <dbReference type="Proteomes" id="UP000675881"/>
    </source>
</evidence>
<protein>
    <submittedName>
        <fullName evidence="7">NARS</fullName>
        <ecNumber evidence="7">6.1.1.22</ecNumber>
    </submittedName>
</protein>
<keyword evidence="2" id="KW-0547">Nucleotide-binding</keyword>
<dbReference type="GO" id="GO:0005739">
    <property type="term" value="C:mitochondrion"/>
    <property type="evidence" value="ECO:0007669"/>
    <property type="project" value="TreeGrafter"/>
</dbReference>
<dbReference type="InterPro" id="IPR045864">
    <property type="entry name" value="aa-tRNA-synth_II/BPL/LPL"/>
</dbReference>
<reference evidence="7" key="1">
    <citation type="submission" date="2021-02" db="EMBL/GenBank/DDBJ databases">
        <authorList>
            <person name="Bekaert M."/>
        </authorList>
    </citation>
    <scope>NUCLEOTIDE SEQUENCE</scope>
    <source>
        <strain evidence="7">IoA-00</strain>
    </source>
</reference>
<evidence type="ECO:0000256" key="1">
    <source>
        <dbReference type="ARBA" id="ARBA00022598"/>
    </source>
</evidence>
<keyword evidence="1 7" id="KW-0436">Ligase</keyword>
<dbReference type="GO" id="GO:0006421">
    <property type="term" value="P:asparaginyl-tRNA aminoacylation"/>
    <property type="evidence" value="ECO:0007669"/>
    <property type="project" value="TreeGrafter"/>
</dbReference>
<keyword evidence="8" id="KW-1185">Reference proteome</keyword>
<dbReference type="Gene3D" id="3.30.930.10">
    <property type="entry name" value="Bira Bifunctional Protein, Domain 2"/>
    <property type="match status" value="1"/>
</dbReference>
<dbReference type="Pfam" id="PF00152">
    <property type="entry name" value="tRNA-synt_2"/>
    <property type="match status" value="1"/>
</dbReference>
<dbReference type="InterPro" id="IPR006195">
    <property type="entry name" value="aa-tRNA-synth_II"/>
</dbReference>
<dbReference type="EMBL" id="HG994581">
    <property type="protein sequence ID" value="CAF2867518.1"/>
    <property type="molecule type" value="Genomic_DNA"/>
</dbReference>
<dbReference type="InterPro" id="IPR002312">
    <property type="entry name" value="Asp/Asn-tRNA-synth_IIb"/>
</dbReference>
<keyword evidence="3" id="KW-0067">ATP-binding</keyword>
<evidence type="ECO:0000256" key="2">
    <source>
        <dbReference type="ARBA" id="ARBA00022741"/>
    </source>
</evidence>
<organism evidence="7 8">
    <name type="scientific">Lepeophtheirus salmonis</name>
    <name type="common">Salmon louse</name>
    <name type="synonym">Caligus salmonis</name>
    <dbReference type="NCBI Taxonomy" id="72036"/>
    <lineage>
        <taxon>Eukaryota</taxon>
        <taxon>Metazoa</taxon>
        <taxon>Ecdysozoa</taxon>
        <taxon>Arthropoda</taxon>
        <taxon>Crustacea</taxon>
        <taxon>Multicrustacea</taxon>
        <taxon>Hexanauplia</taxon>
        <taxon>Copepoda</taxon>
        <taxon>Siphonostomatoida</taxon>
        <taxon>Caligidae</taxon>
        <taxon>Lepeophtheirus</taxon>
    </lineage>
</organism>
<dbReference type="AlphaFoldDB" id="A0A7R8CRE2"/>
<dbReference type="EC" id="6.1.1.22" evidence="7"/>
<feature type="domain" description="Aminoacyl-transfer RNA synthetases class-II family profile" evidence="6">
    <location>
        <begin position="1"/>
        <end position="219"/>
    </location>
</feature>
<dbReference type="OrthoDB" id="360585at2759"/>
<evidence type="ECO:0000259" key="6">
    <source>
        <dbReference type="PROSITE" id="PS50862"/>
    </source>
</evidence>
<dbReference type="InterPro" id="IPR004364">
    <property type="entry name" value="Aa-tRNA-synt_II"/>
</dbReference>
<gene>
    <name evidence="7" type="ORF">LSAA_6157</name>
</gene>
<dbReference type="SUPFAM" id="SSF55681">
    <property type="entry name" value="Class II aaRS and biotin synthetases"/>
    <property type="match status" value="1"/>
</dbReference>
<dbReference type="PROSITE" id="PS50862">
    <property type="entry name" value="AA_TRNA_LIGASE_II"/>
    <property type="match status" value="1"/>
</dbReference>
<proteinExistence type="predicted"/>
<dbReference type="PANTHER" id="PTHR22594">
    <property type="entry name" value="ASPARTYL/LYSYL-TRNA SYNTHETASE"/>
    <property type="match status" value="1"/>
</dbReference>
<dbReference type="GO" id="GO:0004816">
    <property type="term" value="F:asparagine-tRNA ligase activity"/>
    <property type="evidence" value="ECO:0007669"/>
    <property type="project" value="UniProtKB-EC"/>
</dbReference>
<evidence type="ECO:0000313" key="7">
    <source>
        <dbReference type="EMBL" id="CAF2867518.1"/>
    </source>
</evidence>
<evidence type="ECO:0000256" key="3">
    <source>
        <dbReference type="ARBA" id="ARBA00022840"/>
    </source>
</evidence>
<evidence type="ECO:0000256" key="4">
    <source>
        <dbReference type="ARBA" id="ARBA00022917"/>
    </source>
</evidence>
<accession>A0A7R8CRE2</accession>
<dbReference type="Proteomes" id="UP000675881">
    <property type="component" value="Chromosome 2"/>
</dbReference>